<organism evidence="11 12">
    <name type="scientific">Pseudoalteromonas rubra</name>
    <dbReference type="NCBI Taxonomy" id="43658"/>
    <lineage>
        <taxon>Bacteria</taxon>
        <taxon>Pseudomonadati</taxon>
        <taxon>Pseudomonadota</taxon>
        <taxon>Gammaproteobacteria</taxon>
        <taxon>Alteromonadales</taxon>
        <taxon>Pseudoalteromonadaceae</taxon>
        <taxon>Pseudoalteromonas</taxon>
    </lineage>
</organism>
<comment type="similarity">
    <text evidence="2">Belongs to the multi antimicrobial extrusion (MATE) (TC 2.A.66.1) family. MepA subfamily.</text>
</comment>
<dbReference type="InterPro" id="IPR045070">
    <property type="entry name" value="MATE_MepA-like"/>
</dbReference>
<evidence type="ECO:0000256" key="10">
    <source>
        <dbReference type="SAM" id="Phobius"/>
    </source>
</evidence>
<feature type="transmembrane region" description="Helical" evidence="10">
    <location>
        <begin position="395"/>
        <end position="415"/>
    </location>
</feature>
<comment type="subcellular location">
    <subcellularLocation>
        <location evidence="1">Cell inner membrane</location>
        <topology evidence="1">Multi-pass membrane protein</topology>
    </subcellularLocation>
</comment>
<dbReference type="GO" id="GO:0042910">
    <property type="term" value="F:xenobiotic transmembrane transporter activity"/>
    <property type="evidence" value="ECO:0007669"/>
    <property type="project" value="InterPro"/>
</dbReference>
<feature type="transmembrane region" description="Helical" evidence="10">
    <location>
        <begin position="362"/>
        <end position="383"/>
    </location>
</feature>
<evidence type="ECO:0000256" key="5">
    <source>
        <dbReference type="ARBA" id="ARBA00022475"/>
    </source>
</evidence>
<reference evidence="12" key="2">
    <citation type="submission" date="2019-06" db="EMBL/GenBank/DDBJ databases">
        <title>Co-occurence of chitin degradation, pigmentation and bioactivity in marine Pseudoalteromonas.</title>
        <authorList>
            <person name="Sonnenschein E.C."/>
            <person name="Bech P.K."/>
        </authorList>
    </citation>
    <scope>NUCLEOTIDE SEQUENCE [LARGE SCALE GENOMIC DNA]</scope>
    <source>
        <strain evidence="12">S2676</strain>
    </source>
</reference>
<dbReference type="OrthoDB" id="9806302at2"/>
<feature type="transmembrane region" description="Helical" evidence="10">
    <location>
        <begin position="20"/>
        <end position="44"/>
    </location>
</feature>
<proteinExistence type="inferred from homology"/>
<dbReference type="GO" id="GO:0015297">
    <property type="term" value="F:antiporter activity"/>
    <property type="evidence" value="ECO:0007669"/>
    <property type="project" value="InterPro"/>
</dbReference>
<keyword evidence="5" id="KW-1003">Cell membrane</keyword>
<keyword evidence="9" id="KW-0046">Antibiotic resistance</keyword>
<feature type="transmembrane region" description="Helical" evidence="10">
    <location>
        <begin position="56"/>
        <end position="78"/>
    </location>
</feature>
<dbReference type="Pfam" id="PF01554">
    <property type="entry name" value="MatE"/>
    <property type="match status" value="2"/>
</dbReference>
<evidence type="ECO:0000256" key="7">
    <source>
        <dbReference type="ARBA" id="ARBA00022989"/>
    </source>
</evidence>
<keyword evidence="7 10" id="KW-1133">Transmembrane helix</keyword>
<dbReference type="InterPro" id="IPR002528">
    <property type="entry name" value="MATE_fam"/>
</dbReference>
<keyword evidence="6 10" id="KW-0812">Transmembrane</keyword>
<evidence type="ECO:0000256" key="2">
    <source>
        <dbReference type="ARBA" id="ARBA00008417"/>
    </source>
</evidence>
<dbReference type="PIRSF" id="PIRSF006603">
    <property type="entry name" value="DinF"/>
    <property type="match status" value="1"/>
</dbReference>
<dbReference type="RefSeq" id="WP_138552438.1">
    <property type="nucleotide sequence ID" value="NZ_PNCH01000036.1"/>
</dbReference>
<dbReference type="AlphaFoldDB" id="A0A5S3WNR5"/>
<evidence type="ECO:0000313" key="12">
    <source>
        <dbReference type="Proteomes" id="UP000310249"/>
    </source>
</evidence>
<feature type="transmembrane region" description="Helical" evidence="10">
    <location>
        <begin position="99"/>
        <end position="123"/>
    </location>
</feature>
<accession>A0A5S3WNR5</accession>
<keyword evidence="8 10" id="KW-0472">Membrane</keyword>
<evidence type="ECO:0000256" key="1">
    <source>
        <dbReference type="ARBA" id="ARBA00004429"/>
    </source>
</evidence>
<evidence type="ECO:0000256" key="8">
    <source>
        <dbReference type="ARBA" id="ARBA00023136"/>
    </source>
</evidence>
<sequence>MAVNNKTSLHSTGHLAVEPVVTLFFKHFFPICFGMLVVGLFNFIDGLFISHFVGELALGAVAVAFPIQMVIAAVAAMLSSGMATLVTRQLAAGMRKKAGLIIGHTLQIAFVLSLILLLLGWLYPLEIINWLSVAPLFKADAYAYLRPIVLFSFVAILLPVLGDIFRAEGQPHKLMLLMLTASGLNILLDYLFIAVFNWGVAGAAKATVISQAVTIVLAIHMLKNKDRDTPILFTADCRAWLSILAIGTPILITQLCLGWQTAIMNIQLMKTAGENWVIAYGMLGRVLTFAILPMIAMLITFQTICAYNLAAQKTTRVRKIVKVALVAMMLYATLLVLMLVFFASGIMAWFTEQSLLINQGRTMIQSALWGLPLIAIVLIASGFYQSIGDARRASFYSALRVIFVFTPLLLVLPVWFDLQGIFMAIVSADIIAALATCVLCWLHYNKHNLSRLEGLNANQ</sequence>
<evidence type="ECO:0000256" key="4">
    <source>
        <dbReference type="ARBA" id="ARBA00022448"/>
    </source>
</evidence>
<gene>
    <name evidence="11" type="ORF">CWB99_11180</name>
</gene>
<evidence type="ECO:0000256" key="9">
    <source>
        <dbReference type="ARBA" id="ARBA00023251"/>
    </source>
</evidence>
<feature type="transmembrane region" description="Helical" evidence="10">
    <location>
        <begin position="323"/>
        <end position="350"/>
    </location>
</feature>
<evidence type="ECO:0000256" key="6">
    <source>
        <dbReference type="ARBA" id="ARBA00022692"/>
    </source>
</evidence>
<dbReference type="Proteomes" id="UP000310249">
    <property type="component" value="Unassembled WGS sequence"/>
</dbReference>
<dbReference type="InterPro" id="IPR051327">
    <property type="entry name" value="MATE_MepA_subfamily"/>
</dbReference>
<dbReference type="GO" id="GO:0046677">
    <property type="term" value="P:response to antibiotic"/>
    <property type="evidence" value="ECO:0007669"/>
    <property type="project" value="UniProtKB-KW"/>
</dbReference>
<feature type="transmembrane region" description="Helical" evidence="10">
    <location>
        <begin position="174"/>
        <end position="196"/>
    </location>
</feature>
<keyword evidence="4" id="KW-0813">Transport</keyword>
<feature type="transmembrane region" description="Helical" evidence="10">
    <location>
        <begin position="421"/>
        <end position="442"/>
    </location>
</feature>
<dbReference type="PANTHER" id="PTHR43823">
    <property type="entry name" value="SPORULATION PROTEIN YKVU"/>
    <property type="match status" value="1"/>
</dbReference>
<dbReference type="EMBL" id="PNCI01000023">
    <property type="protein sequence ID" value="TMP28637.1"/>
    <property type="molecule type" value="Genomic_DNA"/>
</dbReference>
<dbReference type="CDD" id="cd13143">
    <property type="entry name" value="MATE_MepA_like"/>
    <property type="match status" value="1"/>
</dbReference>
<dbReference type="InterPro" id="IPR048279">
    <property type="entry name" value="MdtK-like"/>
</dbReference>
<name>A0A5S3WNR5_9GAMM</name>
<feature type="transmembrane region" description="Helical" evidence="10">
    <location>
        <begin position="143"/>
        <end position="162"/>
    </location>
</feature>
<dbReference type="GO" id="GO:0005886">
    <property type="term" value="C:plasma membrane"/>
    <property type="evidence" value="ECO:0007669"/>
    <property type="project" value="UniProtKB-SubCell"/>
</dbReference>
<evidence type="ECO:0000313" key="11">
    <source>
        <dbReference type="EMBL" id="TMP28637.1"/>
    </source>
</evidence>
<protein>
    <recommendedName>
        <fullName evidence="3">Multidrug export protein MepA</fullName>
    </recommendedName>
</protein>
<dbReference type="PANTHER" id="PTHR43823:SF3">
    <property type="entry name" value="MULTIDRUG EXPORT PROTEIN MEPA"/>
    <property type="match status" value="1"/>
</dbReference>
<feature type="transmembrane region" description="Helical" evidence="10">
    <location>
        <begin position="286"/>
        <end position="311"/>
    </location>
</feature>
<comment type="caution">
    <text evidence="11">The sequence shown here is derived from an EMBL/GenBank/DDBJ whole genome shotgun (WGS) entry which is preliminary data.</text>
</comment>
<reference evidence="11 12" key="1">
    <citation type="submission" date="2018-01" db="EMBL/GenBank/DDBJ databases">
        <authorList>
            <person name="Paulsen S."/>
            <person name="Gram L.K."/>
        </authorList>
    </citation>
    <scope>NUCLEOTIDE SEQUENCE [LARGE SCALE GENOMIC DNA]</scope>
    <source>
        <strain evidence="11 12">S2676</strain>
    </source>
</reference>
<feature type="transmembrane region" description="Helical" evidence="10">
    <location>
        <begin position="243"/>
        <end position="266"/>
    </location>
</feature>
<evidence type="ECO:0000256" key="3">
    <source>
        <dbReference type="ARBA" id="ARBA00022106"/>
    </source>
</evidence>
<dbReference type="NCBIfam" id="TIGR00797">
    <property type="entry name" value="matE"/>
    <property type="match status" value="1"/>
</dbReference>
<feature type="transmembrane region" description="Helical" evidence="10">
    <location>
        <begin position="202"/>
        <end position="222"/>
    </location>
</feature>